<protein>
    <recommendedName>
        <fullName evidence="2">Isoprenyl transferase</fullName>
        <ecNumber evidence="2">2.5.1.-</ecNumber>
    </recommendedName>
</protein>
<feature type="binding site" evidence="2">
    <location>
        <position position="84"/>
    </location>
    <ligand>
        <name>substrate</name>
    </ligand>
</feature>
<dbReference type="PANTHER" id="PTHR10291:SF0">
    <property type="entry name" value="DEHYDRODOLICHYL DIPHOSPHATE SYNTHASE 2"/>
    <property type="match status" value="1"/>
</dbReference>
<feature type="binding site" evidence="2">
    <location>
        <position position="223"/>
    </location>
    <ligand>
        <name>Mg(2+)</name>
        <dbReference type="ChEBI" id="CHEBI:18420"/>
    </ligand>
</feature>
<feature type="binding site" evidence="2">
    <location>
        <begin position="210"/>
        <end position="212"/>
    </location>
    <ligand>
        <name>substrate</name>
    </ligand>
</feature>
<dbReference type="CDD" id="cd00475">
    <property type="entry name" value="Cis_IPPS"/>
    <property type="match status" value="1"/>
</dbReference>
<feature type="binding site" evidence="2">
    <location>
        <position position="46"/>
    </location>
    <ligand>
        <name>substrate</name>
    </ligand>
</feature>
<evidence type="ECO:0000313" key="3">
    <source>
        <dbReference type="EMBL" id="GKS80881.1"/>
    </source>
</evidence>
<dbReference type="InterPro" id="IPR018520">
    <property type="entry name" value="UPP_synth-like_CS"/>
</dbReference>
<feature type="active site" evidence="2">
    <location>
        <position position="33"/>
    </location>
</feature>
<feature type="binding site" evidence="2">
    <location>
        <position position="50"/>
    </location>
    <ligand>
        <name>substrate</name>
    </ligand>
</feature>
<comment type="cofactor">
    <cofactor evidence="2">
        <name>Mg(2+)</name>
        <dbReference type="ChEBI" id="CHEBI:18420"/>
    </cofactor>
    <text evidence="2">Binds 2 magnesium ions per subunit.</text>
</comment>
<evidence type="ECO:0000256" key="1">
    <source>
        <dbReference type="ARBA" id="ARBA00022679"/>
    </source>
</evidence>
<name>A0ABQ5JGB0_9LACO</name>
<dbReference type="GO" id="GO:0016740">
    <property type="term" value="F:transferase activity"/>
    <property type="evidence" value="ECO:0007669"/>
    <property type="project" value="UniProtKB-KW"/>
</dbReference>
<evidence type="ECO:0000313" key="4">
    <source>
        <dbReference type="Proteomes" id="UP001055149"/>
    </source>
</evidence>
<feature type="binding site" evidence="2">
    <location>
        <begin position="78"/>
        <end position="80"/>
    </location>
    <ligand>
        <name>substrate</name>
    </ligand>
</feature>
<proteinExistence type="inferred from homology"/>
<keyword evidence="4" id="KW-1185">Reference proteome</keyword>
<dbReference type="InterPro" id="IPR036424">
    <property type="entry name" value="UPP_synth-like_sf"/>
</dbReference>
<feature type="binding site" evidence="2">
    <location>
        <position position="204"/>
    </location>
    <ligand>
        <name>substrate</name>
    </ligand>
</feature>
<comment type="subunit">
    <text evidence="2">Homodimer.</text>
</comment>
<comment type="similarity">
    <text evidence="2">Belongs to the UPP synthase family.</text>
</comment>
<dbReference type="HAMAP" id="MF_01139">
    <property type="entry name" value="ISPT"/>
    <property type="match status" value="1"/>
</dbReference>
<keyword evidence="2" id="KW-0479">Metal-binding</keyword>
<dbReference type="Proteomes" id="UP001055149">
    <property type="component" value="Unassembled WGS sequence"/>
</dbReference>
<dbReference type="EMBL" id="BQXH01000004">
    <property type="protein sequence ID" value="GKS80881.1"/>
    <property type="molecule type" value="Genomic_DNA"/>
</dbReference>
<dbReference type="SUPFAM" id="SSF64005">
    <property type="entry name" value="Undecaprenyl diphosphate synthase"/>
    <property type="match status" value="1"/>
</dbReference>
<comment type="caution">
    <text evidence="3">The sequence shown here is derived from an EMBL/GenBank/DDBJ whole genome shotgun (WGS) entry which is preliminary data.</text>
</comment>
<dbReference type="NCBIfam" id="NF011405">
    <property type="entry name" value="PRK14830.1"/>
    <property type="match status" value="1"/>
</dbReference>
<accession>A0ABQ5JGB0</accession>
<dbReference type="PANTHER" id="PTHR10291">
    <property type="entry name" value="DEHYDRODOLICHYL DIPHOSPHATE SYNTHASE FAMILY MEMBER"/>
    <property type="match status" value="1"/>
</dbReference>
<evidence type="ECO:0000256" key="2">
    <source>
        <dbReference type="HAMAP-Rule" id="MF_01139"/>
    </source>
</evidence>
<organism evidence="3 4">
    <name type="scientific">Ligilactobacillus pabuli</name>
    <dbReference type="NCBI Taxonomy" id="2886039"/>
    <lineage>
        <taxon>Bacteria</taxon>
        <taxon>Bacillati</taxon>
        <taxon>Bacillota</taxon>
        <taxon>Bacilli</taxon>
        <taxon>Lactobacillales</taxon>
        <taxon>Lactobacillaceae</taxon>
        <taxon>Ligilactobacillus</taxon>
    </lineage>
</organism>
<feature type="binding site" evidence="2">
    <location>
        <position position="38"/>
    </location>
    <ligand>
        <name>substrate</name>
    </ligand>
</feature>
<reference evidence="3" key="1">
    <citation type="journal article" date="2022" name="Int. J. Syst. Evol. Microbiol.">
        <title>A novel species of lactic acid bacteria, Ligilactobacillus pabuli sp. nov., isolated from alfalfa silage.</title>
        <authorList>
            <person name="Tohno M."/>
            <person name="Tanizawa Y."/>
            <person name="Sawada H."/>
            <person name="Sakamoto M."/>
            <person name="Ohkuma M."/>
            <person name="Kobayashi H."/>
        </authorList>
    </citation>
    <scope>NUCLEOTIDE SEQUENCE</scope>
    <source>
        <strain evidence="3">AF129</strain>
    </source>
</reference>
<dbReference type="NCBIfam" id="TIGR00055">
    <property type="entry name" value="uppS"/>
    <property type="match status" value="1"/>
</dbReference>
<keyword evidence="2" id="KW-0460">Magnesium</keyword>
<comment type="function">
    <text evidence="2">Catalyzes the condensation of isopentenyl diphosphate (IPP) with allylic pyrophosphates generating different type of terpenoids.</text>
</comment>
<dbReference type="EC" id="2.5.1.-" evidence="2"/>
<gene>
    <name evidence="3" type="primary">uppS</name>
    <name evidence="3" type="ORF">LPAF129_05660</name>
</gene>
<dbReference type="Pfam" id="PF01255">
    <property type="entry name" value="Prenyltransf"/>
    <property type="match status" value="1"/>
</dbReference>
<feature type="binding site" evidence="2">
    <location>
        <begin position="34"/>
        <end position="37"/>
    </location>
    <ligand>
        <name>substrate</name>
    </ligand>
</feature>
<dbReference type="InterPro" id="IPR001441">
    <property type="entry name" value="UPP_synth-like"/>
</dbReference>
<feature type="binding site" evidence="2">
    <location>
        <position position="82"/>
    </location>
    <ligand>
        <name>substrate</name>
    </ligand>
</feature>
<sequence>MFSKKLKNNTKNQFGSDQLQPELMPKHIAIIMDGNGRWAQKRHLPRVAGHKQGMEVVETITKAASDLGVKVLTLYAFSTENWKRPAGEVNYLMDLPVTFFNRFVPELIKHDVRVNVIGDTSKLPQKTQTAVNNAIEQTKDCQGMVLNFALNYGSRTEIVGAVQTIAQDVATGKVDPAQIDEQLFSSYLMTDSLQPNGDPDLLIRTSGEQRLSNFLLWQIAYSELVFTDVYWPDYQPQNLVDDILAFQQRDRRFGGIQVKEGENKNK</sequence>
<dbReference type="PROSITE" id="PS01066">
    <property type="entry name" value="UPP_SYNTHASE"/>
    <property type="match status" value="1"/>
</dbReference>
<keyword evidence="1 2" id="KW-0808">Transferase</keyword>
<feature type="binding site" evidence="2">
    <location>
        <position position="33"/>
    </location>
    <ligand>
        <name>Mg(2+)</name>
        <dbReference type="ChEBI" id="CHEBI:18420"/>
    </ligand>
</feature>
<dbReference type="Gene3D" id="3.40.1180.10">
    <property type="entry name" value="Decaprenyl diphosphate synthase-like"/>
    <property type="match status" value="1"/>
</dbReference>
<feature type="active site" description="Proton acceptor" evidence="2">
    <location>
        <position position="81"/>
    </location>
</feature>